<gene>
    <name evidence="1" type="ORF">N787_10240</name>
</gene>
<protein>
    <submittedName>
        <fullName evidence="1">Uncharacterized protein</fullName>
    </submittedName>
</protein>
<keyword evidence="2" id="KW-1185">Reference proteome</keyword>
<dbReference type="OrthoDB" id="5966395at2"/>
<dbReference type="eggNOG" id="ENOG5031T35">
    <property type="taxonomic scope" value="Bacteria"/>
</dbReference>
<comment type="caution">
    <text evidence="1">The sequence shown here is derived from an EMBL/GenBank/DDBJ whole genome shotgun (WGS) entry which is preliminary data.</text>
</comment>
<dbReference type="EMBL" id="AVCK01000015">
    <property type="protein sequence ID" value="KFN46599.1"/>
    <property type="molecule type" value="Genomic_DNA"/>
</dbReference>
<accession>A0A091B6W6</accession>
<evidence type="ECO:0000313" key="2">
    <source>
        <dbReference type="Proteomes" id="UP000029393"/>
    </source>
</evidence>
<name>A0A091B6W6_9GAMM</name>
<evidence type="ECO:0000313" key="1">
    <source>
        <dbReference type="EMBL" id="KFN46599.1"/>
    </source>
</evidence>
<proteinExistence type="predicted"/>
<dbReference type="RefSeq" id="WP_034211886.1">
    <property type="nucleotide sequence ID" value="NZ_AVCK01000015.1"/>
</dbReference>
<sequence length="143" mass="16066">MQFLIVLLTQWRRAMLARQAAAVRQAVLAMNAEQRKQTTDLTLAEIQAAARLPMPHLHGDSEATPYRPWTPVAAVAAARAKDRSIQLRQRSIALWLAVVYHETRGTPNEGLMAVHREVLGILRELKDHKPTVATEQAWFNQAA</sequence>
<reference evidence="1 2" key="1">
    <citation type="submission" date="2013-09" db="EMBL/GenBank/DDBJ databases">
        <title>Genome sequencing of Arenimonas metalli.</title>
        <authorList>
            <person name="Chen F."/>
            <person name="Wang G."/>
        </authorList>
    </citation>
    <scope>NUCLEOTIDE SEQUENCE [LARGE SCALE GENOMIC DNA]</scope>
    <source>
        <strain evidence="1 2">CF5-1</strain>
    </source>
</reference>
<dbReference type="Proteomes" id="UP000029393">
    <property type="component" value="Unassembled WGS sequence"/>
</dbReference>
<dbReference type="AlphaFoldDB" id="A0A091B6W6"/>
<organism evidence="1 2">
    <name type="scientific">Arenimonas metalli CF5-1</name>
    <dbReference type="NCBI Taxonomy" id="1384056"/>
    <lineage>
        <taxon>Bacteria</taxon>
        <taxon>Pseudomonadati</taxon>
        <taxon>Pseudomonadota</taxon>
        <taxon>Gammaproteobacteria</taxon>
        <taxon>Lysobacterales</taxon>
        <taxon>Lysobacteraceae</taxon>
        <taxon>Arenimonas</taxon>
    </lineage>
</organism>
<dbReference type="PATRIC" id="fig|1384056.3.peg.1274"/>